<dbReference type="EMBL" id="JBHUGH010000036">
    <property type="protein sequence ID" value="MFD1914218.1"/>
    <property type="molecule type" value="Genomic_DNA"/>
</dbReference>
<accession>A0ABW4S9Q3</accession>
<protein>
    <submittedName>
        <fullName evidence="1">DUF6505 family protein</fullName>
    </submittedName>
</protein>
<dbReference type="RefSeq" id="WP_390265370.1">
    <property type="nucleotide sequence ID" value="NZ_JBHUGH010000036.1"/>
</dbReference>
<gene>
    <name evidence="1" type="ORF">ACFSGJ_18605</name>
</gene>
<dbReference type="InterPro" id="IPR045442">
    <property type="entry name" value="DUF6505"/>
</dbReference>
<name>A0ABW4S9Q3_9RHOB</name>
<evidence type="ECO:0000313" key="2">
    <source>
        <dbReference type="Proteomes" id="UP001597353"/>
    </source>
</evidence>
<organism evidence="1 2">
    <name type="scientific">Halodurantibacterium flavum</name>
    <dbReference type="NCBI Taxonomy" id="1382802"/>
    <lineage>
        <taxon>Bacteria</taxon>
        <taxon>Pseudomonadati</taxon>
        <taxon>Pseudomonadota</taxon>
        <taxon>Alphaproteobacteria</taxon>
        <taxon>Rhodobacterales</taxon>
        <taxon>Paracoccaceae</taxon>
        <taxon>Halodurantibacterium</taxon>
    </lineage>
</organism>
<dbReference type="Pfam" id="PF20115">
    <property type="entry name" value="DUF6505"/>
    <property type="match status" value="1"/>
</dbReference>
<evidence type="ECO:0000313" key="1">
    <source>
        <dbReference type="EMBL" id="MFD1914218.1"/>
    </source>
</evidence>
<reference evidence="2" key="1">
    <citation type="journal article" date="2019" name="Int. J. Syst. Evol. Microbiol.">
        <title>The Global Catalogue of Microorganisms (GCM) 10K type strain sequencing project: providing services to taxonomists for standard genome sequencing and annotation.</title>
        <authorList>
            <consortium name="The Broad Institute Genomics Platform"/>
            <consortium name="The Broad Institute Genome Sequencing Center for Infectious Disease"/>
            <person name="Wu L."/>
            <person name="Ma J."/>
        </authorList>
    </citation>
    <scope>NUCLEOTIDE SEQUENCE [LARGE SCALE GENOMIC DNA]</scope>
    <source>
        <strain evidence="2">CGMCC 4.7242</strain>
    </source>
</reference>
<keyword evidence="2" id="KW-1185">Reference proteome</keyword>
<comment type="caution">
    <text evidence="1">The sequence shown here is derived from an EMBL/GenBank/DDBJ whole genome shotgun (WGS) entry which is preliminary data.</text>
</comment>
<proteinExistence type="predicted"/>
<dbReference type="Proteomes" id="UP001597353">
    <property type="component" value="Unassembled WGS sequence"/>
</dbReference>
<sequence>MILLPRTIQLDPSDTVIFAPAAAPGEWAVPGTFLYHGRPAGNLNRKEQIAFRSGFLGVESFGHSTLVTVTPARPEERAAVVEALAAQFVAKLGAPDIATARPAAEEEIAFAEDICRGHPQGTLIALHRAREGDDIREQFRTIRPRDETAFSAGYLRGHDRAFHIIETDEDDPGIDLLDLRGKE</sequence>